<accession>A0ABN9WJB0</accession>
<evidence type="ECO:0000313" key="2">
    <source>
        <dbReference type="Proteomes" id="UP001189429"/>
    </source>
</evidence>
<name>A0ABN9WJB0_9DINO</name>
<reference evidence="1" key="1">
    <citation type="submission" date="2023-10" db="EMBL/GenBank/DDBJ databases">
        <authorList>
            <person name="Chen Y."/>
            <person name="Shah S."/>
            <person name="Dougan E. K."/>
            <person name="Thang M."/>
            <person name="Chan C."/>
        </authorList>
    </citation>
    <scope>NUCLEOTIDE SEQUENCE [LARGE SCALE GENOMIC DNA]</scope>
</reference>
<dbReference type="EMBL" id="CAUYUJ010018615">
    <property type="protein sequence ID" value="CAK0885027.1"/>
    <property type="molecule type" value="Genomic_DNA"/>
</dbReference>
<comment type="caution">
    <text evidence="1">The sequence shown here is derived from an EMBL/GenBank/DDBJ whole genome shotgun (WGS) entry which is preliminary data.</text>
</comment>
<gene>
    <name evidence="1" type="ORF">PCOR1329_LOCUS66758</name>
</gene>
<sequence length="101" mass="11034">MHEVAAKSCGLAVDALRTYITVPPELCNIVGTWAVRMERSGRPDADVLDESTFLLDIGDRFLRASHWRAALLGPVHRQVQPVQCTTTSEFGDASLRGHASS</sequence>
<proteinExistence type="predicted"/>
<organism evidence="1 2">
    <name type="scientific">Prorocentrum cordatum</name>
    <dbReference type="NCBI Taxonomy" id="2364126"/>
    <lineage>
        <taxon>Eukaryota</taxon>
        <taxon>Sar</taxon>
        <taxon>Alveolata</taxon>
        <taxon>Dinophyceae</taxon>
        <taxon>Prorocentrales</taxon>
        <taxon>Prorocentraceae</taxon>
        <taxon>Prorocentrum</taxon>
    </lineage>
</organism>
<evidence type="ECO:0000313" key="1">
    <source>
        <dbReference type="EMBL" id="CAK0885027.1"/>
    </source>
</evidence>
<dbReference type="Proteomes" id="UP001189429">
    <property type="component" value="Unassembled WGS sequence"/>
</dbReference>
<keyword evidence="2" id="KW-1185">Reference proteome</keyword>
<protein>
    <submittedName>
        <fullName evidence="1">Uncharacterized protein</fullName>
    </submittedName>
</protein>